<dbReference type="GO" id="GO:0019288">
    <property type="term" value="P:isopentenyl diphosphate biosynthetic process, methylerythritol 4-phosphate pathway"/>
    <property type="evidence" value="ECO:0007669"/>
    <property type="project" value="InterPro"/>
</dbReference>
<dbReference type="Gene3D" id="3.40.1010.20">
    <property type="entry name" value="4-hydroxy-3-methylbut-2-enyl diphosphate reductase, catalytic domain"/>
    <property type="match status" value="2"/>
</dbReference>
<dbReference type="AlphaFoldDB" id="X1I1E7"/>
<keyword evidence="5" id="KW-0411">Iron-sulfur</keyword>
<dbReference type="GO" id="GO:0051745">
    <property type="term" value="F:4-hydroxy-3-methylbut-2-enyl diphosphate reductase activity"/>
    <property type="evidence" value="ECO:0007669"/>
    <property type="project" value="InterPro"/>
</dbReference>
<proteinExistence type="predicted"/>
<keyword evidence="4" id="KW-0408">Iron</keyword>
<evidence type="ECO:0000256" key="3">
    <source>
        <dbReference type="ARBA" id="ARBA00022723"/>
    </source>
</evidence>
<dbReference type="GO" id="GO:0046872">
    <property type="term" value="F:metal ion binding"/>
    <property type="evidence" value="ECO:0007669"/>
    <property type="project" value="UniProtKB-KW"/>
</dbReference>
<comment type="caution">
    <text evidence="6">The sequence shown here is derived from an EMBL/GenBank/DDBJ whole genome shotgun (WGS) entry which is preliminary data.</text>
</comment>
<keyword evidence="3" id="KW-0479">Metal-binding</keyword>
<reference evidence="6" key="1">
    <citation type="journal article" date="2014" name="Front. Microbiol.">
        <title>High frequency of phylogenetically diverse reductive dehalogenase-homologous genes in deep subseafloor sedimentary metagenomes.</title>
        <authorList>
            <person name="Kawai M."/>
            <person name="Futagami T."/>
            <person name="Toyoda A."/>
            <person name="Takaki Y."/>
            <person name="Nishi S."/>
            <person name="Hori S."/>
            <person name="Arai W."/>
            <person name="Tsubouchi T."/>
            <person name="Morono Y."/>
            <person name="Uchiyama I."/>
            <person name="Ito T."/>
            <person name="Fujiyama A."/>
            <person name="Inagaki F."/>
            <person name="Takami H."/>
        </authorList>
    </citation>
    <scope>NUCLEOTIDE SEQUENCE</scope>
    <source>
        <strain evidence="6">Expedition CK06-06</strain>
    </source>
</reference>
<dbReference type="GO" id="GO:0050992">
    <property type="term" value="P:dimethylallyl diphosphate biosynthetic process"/>
    <property type="evidence" value="ECO:0007669"/>
    <property type="project" value="InterPro"/>
</dbReference>
<evidence type="ECO:0000256" key="1">
    <source>
        <dbReference type="ARBA" id="ARBA00001966"/>
    </source>
</evidence>
<evidence type="ECO:0000256" key="4">
    <source>
        <dbReference type="ARBA" id="ARBA00023004"/>
    </source>
</evidence>
<gene>
    <name evidence="6" type="ORF">S03H2_44188</name>
</gene>
<dbReference type="PANTHER" id="PTHR30426">
    <property type="entry name" value="4-HYDROXY-3-METHYLBUT-2-ENYL DIPHOSPHATE REDUCTASE"/>
    <property type="match status" value="1"/>
</dbReference>
<name>X1I1E7_9ZZZZ</name>
<dbReference type="InterPro" id="IPR003451">
    <property type="entry name" value="LytB/IspH"/>
</dbReference>
<dbReference type="Pfam" id="PF02401">
    <property type="entry name" value="LYTB"/>
    <property type="match status" value="1"/>
</dbReference>
<protein>
    <recommendedName>
        <fullName evidence="7">4-hydroxy-3-methylbut-2-enyl diphosphate reductase</fullName>
    </recommendedName>
</protein>
<dbReference type="Gene3D" id="3.40.50.11270">
    <property type="match status" value="1"/>
</dbReference>
<feature type="non-terminal residue" evidence="6">
    <location>
        <position position="1"/>
    </location>
</feature>
<comment type="cofactor">
    <cofactor evidence="1">
        <name>[4Fe-4S] cluster</name>
        <dbReference type="ChEBI" id="CHEBI:49883"/>
    </cofactor>
</comment>
<evidence type="ECO:0000256" key="5">
    <source>
        <dbReference type="ARBA" id="ARBA00023014"/>
    </source>
</evidence>
<keyword evidence="2" id="KW-0004">4Fe-4S</keyword>
<dbReference type="GO" id="GO:0051539">
    <property type="term" value="F:4 iron, 4 sulfur cluster binding"/>
    <property type="evidence" value="ECO:0007669"/>
    <property type="project" value="UniProtKB-KW"/>
</dbReference>
<accession>X1I1E7</accession>
<dbReference type="PANTHER" id="PTHR30426:SF0">
    <property type="entry name" value="4-HYDROXY-3-METHYLBUT-2-ENYL DIPHOSPHATE REDUCTASE"/>
    <property type="match status" value="1"/>
</dbReference>
<evidence type="ECO:0000313" key="6">
    <source>
        <dbReference type="EMBL" id="GAH75512.1"/>
    </source>
</evidence>
<dbReference type="EMBL" id="BARU01027615">
    <property type="protein sequence ID" value="GAH75512.1"/>
    <property type="molecule type" value="Genomic_DNA"/>
</dbReference>
<organism evidence="6">
    <name type="scientific">marine sediment metagenome</name>
    <dbReference type="NCBI Taxonomy" id="412755"/>
    <lineage>
        <taxon>unclassified sequences</taxon>
        <taxon>metagenomes</taxon>
        <taxon>ecological metagenomes</taxon>
    </lineage>
</organism>
<sequence>SPELEAEIKARHIDIIDTTCPFVHRAQVTARRLAQSGFFVVVYGDADHPEVKSVLGWADGNGVATLDEKFVANFDRLPHRLGILSQTTQIPAHFTEFAKKLIDFAFTMDSELRVIDTICHDIRKRQAAALEMAGRADLMFVIGGRTSANTHRLAELCSAVTETYLIETADEIHPPWLQGRRYIGITSGASTAEQTISEVLMKLEALT</sequence>
<evidence type="ECO:0000256" key="2">
    <source>
        <dbReference type="ARBA" id="ARBA00022485"/>
    </source>
</evidence>
<evidence type="ECO:0008006" key="7">
    <source>
        <dbReference type="Google" id="ProtNLM"/>
    </source>
</evidence>